<evidence type="ECO:0000256" key="6">
    <source>
        <dbReference type="ARBA" id="ARBA00022490"/>
    </source>
</evidence>
<keyword evidence="8 13" id="KW-0566">Pantothenate biosynthesis</keyword>
<evidence type="ECO:0000256" key="9">
    <source>
        <dbReference type="ARBA" id="ARBA00022741"/>
    </source>
</evidence>
<evidence type="ECO:0000256" key="8">
    <source>
        <dbReference type="ARBA" id="ARBA00022655"/>
    </source>
</evidence>
<evidence type="ECO:0000256" key="7">
    <source>
        <dbReference type="ARBA" id="ARBA00022598"/>
    </source>
</evidence>
<dbReference type="Gene3D" id="3.40.50.620">
    <property type="entry name" value="HUPs"/>
    <property type="match status" value="1"/>
</dbReference>
<feature type="binding site" evidence="13">
    <location>
        <position position="61"/>
    </location>
    <ligand>
        <name>beta-alanine</name>
        <dbReference type="ChEBI" id="CHEBI:57966"/>
    </ligand>
</feature>
<comment type="catalytic activity">
    <reaction evidence="11 13">
        <text>(R)-pantoate + beta-alanine + ATP = (R)-pantothenate + AMP + diphosphate + H(+)</text>
        <dbReference type="Rhea" id="RHEA:10912"/>
        <dbReference type="ChEBI" id="CHEBI:15378"/>
        <dbReference type="ChEBI" id="CHEBI:15980"/>
        <dbReference type="ChEBI" id="CHEBI:29032"/>
        <dbReference type="ChEBI" id="CHEBI:30616"/>
        <dbReference type="ChEBI" id="CHEBI:33019"/>
        <dbReference type="ChEBI" id="CHEBI:57966"/>
        <dbReference type="ChEBI" id="CHEBI:456215"/>
        <dbReference type="EC" id="6.3.2.1"/>
    </reaction>
</comment>
<comment type="subunit">
    <text evidence="13">Homodimer.</text>
</comment>
<gene>
    <name evidence="13" type="primary">panC</name>
    <name evidence="14" type="ORF">H8E79_02825</name>
</gene>
<accession>A0A8J6T925</accession>
<dbReference type="GO" id="GO:0005524">
    <property type="term" value="F:ATP binding"/>
    <property type="evidence" value="ECO:0007669"/>
    <property type="project" value="UniProtKB-KW"/>
</dbReference>
<feature type="binding site" evidence="13">
    <location>
        <begin position="184"/>
        <end position="187"/>
    </location>
    <ligand>
        <name>ATP</name>
        <dbReference type="ChEBI" id="CHEBI:30616"/>
    </ligand>
</feature>
<comment type="function">
    <text evidence="12 13">Catalyzes the condensation of pantoate with beta-alanine in an ATP-dependent reaction via a pantoyl-adenylate intermediate.</text>
</comment>
<keyword evidence="6 13" id="KW-0963">Cytoplasm</keyword>
<dbReference type="EMBL" id="JACNLK010000028">
    <property type="protein sequence ID" value="MBC8208086.1"/>
    <property type="molecule type" value="Genomic_DNA"/>
</dbReference>
<dbReference type="PANTHER" id="PTHR21299">
    <property type="entry name" value="CYTIDYLATE KINASE/PANTOATE-BETA-ALANINE LIGASE"/>
    <property type="match status" value="1"/>
</dbReference>
<dbReference type="GO" id="GO:0015940">
    <property type="term" value="P:pantothenate biosynthetic process"/>
    <property type="evidence" value="ECO:0007669"/>
    <property type="project" value="UniProtKB-UniRule"/>
</dbReference>
<dbReference type="UniPathway" id="UPA00028">
    <property type="reaction ID" value="UER00005"/>
</dbReference>
<comment type="similarity">
    <text evidence="3 13">Belongs to the pantothenate synthetase family.</text>
</comment>
<evidence type="ECO:0000256" key="11">
    <source>
        <dbReference type="ARBA" id="ARBA00048258"/>
    </source>
</evidence>
<dbReference type="GO" id="GO:0004592">
    <property type="term" value="F:pantoate-beta-alanine ligase activity"/>
    <property type="evidence" value="ECO:0007669"/>
    <property type="project" value="UniProtKB-UniRule"/>
</dbReference>
<proteinExistence type="inferred from homology"/>
<feature type="binding site" evidence="13">
    <location>
        <position position="61"/>
    </location>
    <ligand>
        <name>(R)-pantoate</name>
        <dbReference type="ChEBI" id="CHEBI:15980"/>
    </ligand>
</feature>
<evidence type="ECO:0000256" key="13">
    <source>
        <dbReference type="HAMAP-Rule" id="MF_00158"/>
    </source>
</evidence>
<sequence>MKLIQTPEEMLEQVKAWRKEGLTIGLVPTMGCFHEGHLSLMRYARERADRVIVTLFVNPIQFGPGEDLAAYPRDLARDQELAAGEGMDVLYAPDAASMYPHGFQTTIRVGALSRGLCGASRPGHFDGVCTVVMKLFQQTRPHFSVFGEKDFQQLAVIRRMVIDLDLDIDIIGHPIVREPDGLAMSSRNIYLEGEERQQALCLSRAAALARELVASADHPLPVKDLVAELESSLSREPACTVDYVAVVDEETFLPPDYASPSSRLIMAVKINRRVRLIDNASLYHTT</sequence>
<dbReference type="CDD" id="cd00560">
    <property type="entry name" value="PanC"/>
    <property type="match status" value="1"/>
</dbReference>
<evidence type="ECO:0000256" key="12">
    <source>
        <dbReference type="ARBA" id="ARBA00055042"/>
    </source>
</evidence>
<protein>
    <recommendedName>
        <fullName evidence="5 13">Pantothenate synthetase</fullName>
        <shortName evidence="13">PS</shortName>
        <ecNumber evidence="4 13">6.3.2.1</ecNumber>
    </recommendedName>
    <alternativeName>
        <fullName evidence="13">Pantoate--beta-alanine ligase</fullName>
    </alternativeName>
    <alternativeName>
        <fullName evidence="13">Pantoate-activating enzyme</fullName>
    </alternativeName>
</protein>
<keyword evidence="9 13" id="KW-0547">Nucleotide-binding</keyword>
<comment type="miscellaneous">
    <text evidence="13">The reaction proceeds by a bi uni uni bi ping pong mechanism.</text>
</comment>
<dbReference type="InterPro" id="IPR003721">
    <property type="entry name" value="Pantoate_ligase"/>
</dbReference>
<dbReference type="NCBIfam" id="TIGR00018">
    <property type="entry name" value="panC"/>
    <property type="match status" value="1"/>
</dbReference>
<feature type="binding site" evidence="13">
    <location>
        <begin position="147"/>
        <end position="150"/>
    </location>
    <ligand>
        <name>ATP</name>
        <dbReference type="ChEBI" id="CHEBI:30616"/>
    </ligand>
</feature>
<feature type="active site" description="Proton donor" evidence="13">
    <location>
        <position position="37"/>
    </location>
</feature>
<dbReference type="InterPro" id="IPR014729">
    <property type="entry name" value="Rossmann-like_a/b/a_fold"/>
</dbReference>
<evidence type="ECO:0000256" key="4">
    <source>
        <dbReference type="ARBA" id="ARBA00012219"/>
    </source>
</evidence>
<evidence type="ECO:0000256" key="1">
    <source>
        <dbReference type="ARBA" id="ARBA00004496"/>
    </source>
</evidence>
<comment type="caution">
    <text evidence="14">The sequence shown here is derived from an EMBL/GenBank/DDBJ whole genome shotgun (WGS) entry which is preliminary data.</text>
</comment>
<name>A0A8J6T925_9BACT</name>
<feature type="binding site" evidence="13">
    <location>
        <begin position="30"/>
        <end position="37"/>
    </location>
    <ligand>
        <name>ATP</name>
        <dbReference type="ChEBI" id="CHEBI:30616"/>
    </ligand>
</feature>
<dbReference type="FunFam" id="3.40.50.620:FF:000114">
    <property type="entry name" value="Pantothenate synthetase"/>
    <property type="match status" value="1"/>
</dbReference>
<feature type="binding site" evidence="13">
    <location>
        <position position="176"/>
    </location>
    <ligand>
        <name>ATP</name>
        <dbReference type="ChEBI" id="CHEBI:30616"/>
    </ligand>
</feature>
<evidence type="ECO:0000256" key="3">
    <source>
        <dbReference type="ARBA" id="ARBA00009256"/>
    </source>
</evidence>
<comment type="pathway">
    <text evidence="2 13">Cofactor biosynthesis; (R)-pantothenate biosynthesis; (R)-pantothenate from (R)-pantoate and beta-alanine: step 1/1.</text>
</comment>
<keyword evidence="7 13" id="KW-0436">Ligase</keyword>
<evidence type="ECO:0000313" key="14">
    <source>
        <dbReference type="EMBL" id="MBC8208086.1"/>
    </source>
</evidence>
<dbReference type="AlphaFoldDB" id="A0A8J6T925"/>
<dbReference type="InterPro" id="IPR042176">
    <property type="entry name" value="Pantoate_ligase_C"/>
</dbReference>
<dbReference type="PANTHER" id="PTHR21299:SF1">
    <property type="entry name" value="PANTOATE--BETA-ALANINE LIGASE"/>
    <property type="match status" value="1"/>
</dbReference>
<dbReference type="HAMAP" id="MF_00158">
    <property type="entry name" value="PanC"/>
    <property type="match status" value="1"/>
</dbReference>
<keyword evidence="10 13" id="KW-0067">ATP-binding</keyword>
<comment type="subcellular location">
    <subcellularLocation>
        <location evidence="1 13">Cytoplasm</location>
    </subcellularLocation>
</comment>
<dbReference type="GO" id="GO:0005829">
    <property type="term" value="C:cytosol"/>
    <property type="evidence" value="ECO:0007669"/>
    <property type="project" value="TreeGrafter"/>
</dbReference>
<evidence type="ECO:0000313" key="15">
    <source>
        <dbReference type="Proteomes" id="UP000599024"/>
    </source>
</evidence>
<dbReference type="EC" id="6.3.2.1" evidence="4 13"/>
<reference evidence="14 15" key="1">
    <citation type="submission" date="2020-08" db="EMBL/GenBank/DDBJ databases">
        <title>Bridging the membrane lipid divide: bacteria of the FCB group superphylum have the potential to synthesize archaeal ether lipids.</title>
        <authorList>
            <person name="Villanueva L."/>
            <person name="Von Meijenfeldt F.A.B."/>
            <person name="Westbye A.B."/>
            <person name="Yadav S."/>
            <person name="Hopmans E.C."/>
            <person name="Dutilh B.E."/>
            <person name="Sinninghe Damste J.S."/>
        </authorList>
    </citation>
    <scope>NUCLEOTIDE SEQUENCE [LARGE SCALE GENOMIC DNA]</scope>
    <source>
        <strain evidence="14">NIOZ-UU81</strain>
    </source>
</reference>
<dbReference type="Gene3D" id="3.30.1300.10">
    <property type="entry name" value="Pantoate-beta-alanine ligase, C-terminal domain"/>
    <property type="match status" value="1"/>
</dbReference>
<feature type="binding site" evidence="13">
    <location>
        <position position="153"/>
    </location>
    <ligand>
        <name>(R)-pantoate</name>
        <dbReference type="ChEBI" id="CHEBI:15980"/>
    </ligand>
</feature>
<evidence type="ECO:0000256" key="5">
    <source>
        <dbReference type="ARBA" id="ARBA00014155"/>
    </source>
</evidence>
<evidence type="ECO:0000256" key="2">
    <source>
        <dbReference type="ARBA" id="ARBA00004990"/>
    </source>
</evidence>
<dbReference type="SUPFAM" id="SSF52374">
    <property type="entry name" value="Nucleotidylyl transferase"/>
    <property type="match status" value="1"/>
</dbReference>
<dbReference type="Pfam" id="PF02569">
    <property type="entry name" value="Pantoate_ligase"/>
    <property type="match status" value="1"/>
</dbReference>
<dbReference type="Proteomes" id="UP000599024">
    <property type="component" value="Unassembled WGS sequence"/>
</dbReference>
<organism evidence="14 15">
    <name type="scientific">Candidatus Desulfatifera sulfidica</name>
    <dbReference type="NCBI Taxonomy" id="2841691"/>
    <lineage>
        <taxon>Bacteria</taxon>
        <taxon>Pseudomonadati</taxon>
        <taxon>Thermodesulfobacteriota</taxon>
        <taxon>Desulfobulbia</taxon>
        <taxon>Desulfobulbales</taxon>
        <taxon>Desulfobulbaceae</taxon>
        <taxon>Candidatus Desulfatifera</taxon>
    </lineage>
</organism>
<evidence type="ECO:0000256" key="10">
    <source>
        <dbReference type="ARBA" id="ARBA00022840"/>
    </source>
</evidence>